<sequence length="215" mass="24440">MTVSSNLSSFLKVLSSYNSNVLLVALVFLLLVILFVLILHFYARFFWSDSSDQQFSIARRRRRRRRNRRRTVTTTRIIPSVPLGGFDGGEVSTATAATSDDKVGDFGRKLRNCGHGFHVECIDMWLSSHSSCPLCRSPVLAASVQDNLNKPAFNPEKKTRTSPEIGEFQYRLLGLTTVTVSEKERLELKCLPKMNRRSTTEDHQEVIGSHQHRVR</sequence>
<keyword evidence="8" id="KW-0833">Ubl conjugation pathway</keyword>
<dbReference type="InterPro" id="IPR013083">
    <property type="entry name" value="Znf_RING/FYVE/PHD"/>
</dbReference>
<comment type="subcellular location">
    <subcellularLocation>
        <location evidence="2">Membrane</location>
    </subcellularLocation>
</comment>
<dbReference type="EC" id="2.3.2.27" evidence="4"/>
<dbReference type="Proteomes" id="UP000489600">
    <property type="component" value="Unassembled WGS sequence"/>
</dbReference>
<dbReference type="InterPro" id="IPR024766">
    <property type="entry name" value="Znf_RING_H2"/>
</dbReference>
<keyword evidence="9" id="KW-0862">Zinc</keyword>
<name>A0A565CSG7_9BRAS</name>
<keyword evidence="7 13" id="KW-0863">Zinc-finger</keyword>
<keyword evidence="10 14" id="KW-1133">Transmembrane helix</keyword>
<evidence type="ECO:0000313" key="16">
    <source>
        <dbReference type="EMBL" id="VVB16474.1"/>
    </source>
</evidence>
<evidence type="ECO:0000256" key="9">
    <source>
        <dbReference type="ARBA" id="ARBA00022833"/>
    </source>
</evidence>
<evidence type="ECO:0000256" key="5">
    <source>
        <dbReference type="ARBA" id="ARBA00022692"/>
    </source>
</evidence>
<gene>
    <name evidence="16" type="ORF">ANE_LOCUS26918</name>
</gene>
<dbReference type="GO" id="GO:0061630">
    <property type="term" value="F:ubiquitin protein ligase activity"/>
    <property type="evidence" value="ECO:0007669"/>
    <property type="project" value="UniProtKB-EC"/>
</dbReference>
<evidence type="ECO:0000256" key="7">
    <source>
        <dbReference type="ARBA" id="ARBA00022771"/>
    </source>
</evidence>
<evidence type="ECO:0000313" key="17">
    <source>
        <dbReference type="Proteomes" id="UP000489600"/>
    </source>
</evidence>
<evidence type="ECO:0000256" key="14">
    <source>
        <dbReference type="SAM" id="Phobius"/>
    </source>
</evidence>
<dbReference type="GO" id="GO:0016020">
    <property type="term" value="C:membrane"/>
    <property type="evidence" value="ECO:0007669"/>
    <property type="project" value="UniProtKB-SubCell"/>
</dbReference>
<comment type="pathway">
    <text evidence="3">Protein modification; protein ubiquitination.</text>
</comment>
<comment type="catalytic activity">
    <reaction evidence="1">
        <text>S-ubiquitinyl-[E2 ubiquitin-conjugating enzyme]-L-cysteine + [acceptor protein]-L-lysine = [E2 ubiquitin-conjugating enzyme]-L-cysteine + N(6)-ubiquitinyl-[acceptor protein]-L-lysine.</text>
        <dbReference type="EC" id="2.3.2.27"/>
    </reaction>
</comment>
<reference evidence="16" key="1">
    <citation type="submission" date="2019-07" db="EMBL/GenBank/DDBJ databases">
        <authorList>
            <person name="Dittberner H."/>
        </authorList>
    </citation>
    <scope>NUCLEOTIDE SEQUENCE [LARGE SCALE GENOMIC DNA]</scope>
</reference>
<keyword evidence="11 14" id="KW-0472">Membrane</keyword>
<dbReference type="Gene3D" id="3.30.40.10">
    <property type="entry name" value="Zinc/RING finger domain, C3HC4 (zinc finger)"/>
    <property type="match status" value="1"/>
</dbReference>
<evidence type="ECO:0000256" key="3">
    <source>
        <dbReference type="ARBA" id="ARBA00004906"/>
    </source>
</evidence>
<evidence type="ECO:0000256" key="8">
    <source>
        <dbReference type="ARBA" id="ARBA00022786"/>
    </source>
</evidence>
<evidence type="ECO:0000256" key="11">
    <source>
        <dbReference type="ARBA" id="ARBA00023136"/>
    </source>
</evidence>
<organism evidence="16 17">
    <name type="scientific">Arabis nemorensis</name>
    <dbReference type="NCBI Taxonomy" id="586526"/>
    <lineage>
        <taxon>Eukaryota</taxon>
        <taxon>Viridiplantae</taxon>
        <taxon>Streptophyta</taxon>
        <taxon>Embryophyta</taxon>
        <taxon>Tracheophyta</taxon>
        <taxon>Spermatophyta</taxon>
        <taxon>Magnoliopsida</taxon>
        <taxon>eudicotyledons</taxon>
        <taxon>Gunneridae</taxon>
        <taxon>Pentapetalae</taxon>
        <taxon>rosids</taxon>
        <taxon>malvids</taxon>
        <taxon>Brassicales</taxon>
        <taxon>Brassicaceae</taxon>
        <taxon>Arabideae</taxon>
        <taxon>Arabis</taxon>
    </lineage>
</organism>
<dbReference type="PANTHER" id="PTHR46539">
    <property type="entry name" value="E3 UBIQUITIN-PROTEIN LIGASE ATL42"/>
    <property type="match status" value="1"/>
</dbReference>
<dbReference type="AlphaFoldDB" id="A0A565CSG7"/>
<comment type="similarity">
    <text evidence="12">Belongs to the RING-type zinc finger family. ATL subfamily.</text>
</comment>
<evidence type="ECO:0000256" key="10">
    <source>
        <dbReference type="ARBA" id="ARBA00022989"/>
    </source>
</evidence>
<feature type="domain" description="RING-type" evidence="15">
    <location>
        <begin position="113"/>
        <end position="136"/>
    </location>
</feature>
<keyword evidence="17" id="KW-1185">Reference proteome</keyword>
<dbReference type="OrthoDB" id="8062037at2759"/>
<dbReference type="PROSITE" id="PS50089">
    <property type="entry name" value="ZF_RING_2"/>
    <property type="match status" value="1"/>
</dbReference>
<protein>
    <recommendedName>
        <fullName evidence="4">RING-type E3 ubiquitin transferase</fullName>
        <ecNumber evidence="4">2.3.2.27</ecNumber>
    </recommendedName>
</protein>
<evidence type="ECO:0000256" key="13">
    <source>
        <dbReference type="PROSITE-ProRule" id="PRU00175"/>
    </source>
</evidence>
<evidence type="ECO:0000256" key="12">
    <source>
        <dbReference type="ARBA" id="ARBA00024209"/>
    </source>
</evidence>
<evidence type="ECO:0000259" key="15">
    <source>
        <dbReference type="PROSITE" id="PS50089"/>
    </source>
</evidence>
<evidence type="ECO:0000256" key="6">
    <source>
        <dbReference type="ARBA" id="ARBA00022723"/>
    </source>
</evidence>
<evidence type="ECO:0000256" key="1">
    <source>
        <dbReference type="ARBA" id="ARBA00000900"/>
    </source>
</evidence>
<dbReference type="EMBL" id="CABITT030000008">
    <property type="protein sequence ID" value="VVB16474.1"/>
    <property type="molecule type" value="Genomic_DNA"/>
</dbReference>
<proteinExistence type="inferred from homology"/>
<accession>A0A565CSG7</accession>
<dbReference type="GO" id="GO:0008270">
    <property type="term" value="F:zinc ion binding"/>
    <property type="evidence" value="ECO:0007669"/>
    <property type="project" value="UniProtKB-KW"/>
</dbReference>
<comment type="caution">
    <text evidence="16">The sequence shown here is derived from an EMBL/GenBank/DDBJ whole genome shotgun (WGS) entry which is preliminary data.</text>
</comment>
<keyword evidence="5 14" id="KW-0812">Transmembrane</keyword>
<feature type="transmembrane region" description="Helical" evidence="14">
    <location>
        <begin position="20"/>
        <end position="43"/>
    </location>
</feature>
<evidence type="ECO:0000256" key="4">
    <source>
        <dbReference type="ARBA" id="ARBA00012483"/>
    </source>
</evidence>
<keyword evidence="6" id="KW-0479">Metal-binding</keyword>
<dbReference type="PANTHER" id="PTHR46539:SF21">
    <property type="entry name" value="LOW QUALITY PROTEIN: RING-H2 FINGER PROTEIN ATL3-LIKE"/>
    <property type="match status" value="1"/>
</dbReference>
<dbReference type="Pfam" id="PF12678">
    <property type="entry name" value="zf-rbx1"/>
    <property type="match status" value="1"/>
</dbReference>
<dbReference type="InterPro" id="IPR001841">
    <property type="entry name" value="Znf_RING"/>
</dbReference>
<dbReference type="SUPFAM" id="SSF57850">
    <property type="entry name" value="RING/U-box"/>
    <property type="match status" value="1"/>
</dbReference>
<evidence type="ECO:0000256" key="2">
    <source>
        <dbReference type="ARBA" id="ARBA00004370"/>
    </source>
</evidence>